<protein>
    <recommendedName>
        <fullName evidence="4">FK506-binding protein</fullName>
        <ecNumber evidence="4">5.2.1.8</ecNumber>
    </recommendedName>
</protein>
<evidence type="ECO:0000256" key="4">
    <source>
        <dbReference type="PIRNR" id="PIRNR001473"/>
    </source>
</evidence>
<dbReference type="Pfam" id="PF00254">
    <property type="entry name" value="FKBP_C"/>
    <property type="match status" value="1"/>
</dbReference>
<dbReference type="InterPro" id="IPR023566">
    <property type="entry name" value="PPIase_Fpr3/Fpr4-like"/>
</dbReference>
<name>A0A7S0X7Q9_9CHLO</name>
<dbReference type="PANTHER" id="PTHR43811:SF19">
    <property type="entry name" value="39 KDA FK506-BINDING NUCLEAR PROTEIN"/>
    <property type="match status" value="1"/>
</dbReference>
<proteinExistence type="inferred from homology"/>
<keyword evidence="3 4" id="KW-0413">Isomerase</keyword>
<dbReference type="EMBL" id="HBFC01015961">
    <property type="protein sequence ID" value="CAD8706718.1"/>
    <property type="molecule type" value="Transcribed_RNA"/>
</dbReference>
<dbReference type="InterPro" id="IPR041232">
    <property type="entry name" value="NPL"/>
</dbReference>
<comment type="catalytic activity">
    <reaction evidence="1 4 5">
        <text>[protein]-peptidylproline (omega=180) = [protein]-peptidylproline (omega=0)</text>
        <dbReference type="Rhea" id="RHEA:16237"/>
        <dbReference type="Rhea" id="RHEA-COMP:10747"/>
        <dbReference type="Rhea" id="RHEA-COMP:10748"/>
        <dbReference type="ChEBI" id="CHEBI:83833"/>
        <dbReference type="ChEBI" id="CHEBI:83834"/>
        <dbReference type="EC" id="5.2.1.8"/>
    </reaction>
</comment>
<organism evidence="8">
    <name type="scientific">Mantoniella antarctica</name>
    <dbReference type="NCBI Taxonomy" id="81844"/>
    <lineage>
        <taxon>Eukaryota</taxon>
        <taxon>Viridiplantae</taxon>
        <taxon>Chlorophyta</taxon>
        <taxon>Mamiellophyceae</taxon>
        <taxon>Mamiellales</taxon>
        <taxon>Mamiellaceae</taxon>
        <taxon>Mantoniella</taxon>
    </lineage>
</organism>
<reference evidence="8" key="1">
    <citation type="submission" date="2021-01" db="EMBL/GenBank/DDBJ databases">
        <authorList>
            <person name="Corre E."/>
            <person name="Pelletier E."/>
            <person name="Niang G."/>
            <person name="Scheremetjew M."/>
            <person name="Finn R."/>
            <person name="Kale V."/>
            <person name="Holt S."/>
            <person name="Cochrane G."/>
            <person name="Meng A."/>
            <person name="Brown T."/>
            <person name="Cohen L."/>
        </authorList>
    </citation>
    <scope>NUCLEOTIDE SEQUENCE</scope>
    <source>
        <strain evidence="8">SL-175</strain>
    </source>
</reference>
<comment type="similarity">
    <text evidence="4">Belongs to the FKBP-type PPIase family.</text>
</comment>
<accession>A0A7S0X7Q9</accession>
<dbReference type="GO" id="GO:0003755">
    <property type="term" value="F:peptidyl-prolyl cis-trans isomerase activity"/>
    <property type="evidence" value="ECO:0007669"/>
    <property type="project" value="UniProtKB-KW"/>
</dbReference>
<dbReference type="SUPFAM" id="SSF54534">
    <property type="entry name" value="FKBP-like"/>
    <property type="match status" value="1"/>
</dbReference>
<dbReference type="EC" id="5.2.1.8" evidence="4"/>
<evidence type="ECO:0000256" key="3">
    <source>
        <dbReference type="ARBA" id="ARBA00023235"/>
    </source>
</evidence>
<feature type="compositionally biased region" description="Acidic residues" evidence="6">
    <location>
        <begin position="104"/>
        <end position="113"/>
    </location>
</feature>
<dbReference type="PIRSF" id="PIRSF001473">
    <property type="entry name" value="FK506-bp_FPR3"/>
    <property type="match status" value="1"/>
</dbReference>
<keyword evidence="2 4" id="KW-0697">Rotamase</keyword>
<evidence type="ECO:0000313" key="8">
    <source>
        <dbReference type="EMBL" id="CAD8706718.1"/>
    </source>
</evidence>
<evidence type="ECO:0000256" key="2">
    <source>
        <dbReference type="ARBA" id="ARBA00023110"/>
    </source>
</evidence>
<sequence length="380" mass="41122">MAFWGLKVEPKTWVPFVPPPEELLRLHVSQATLGGGIPKDKERIVVRCRAEAGDDEERQEFNICTMIGGVVESCSLDLIFGGYAEFYVDGKHPVHLTGYFMPEEYGDDSDDEGEGGRPRYGDEDDDDSDDDEDEDDEGDSDGDEDDFGVLEEFDEDSDGADEDDDQPPAAHKKTKRGGVTIEELEEEEEEKPKKGDKKRAAAEPAKKEPPAKKVAAEKKQKEQAPTKKEVAAATAAAKPVAAAQPVAAAVAKPAAAEGAAKGAGKELKREFKNGMEIVNVAMGKPDGKQAKPGKRITMKYVGKLQTGKIFDQTRGNATFQFRLAVGEVIKGWDVGVDGMRVGDKRRLTIPPAMAYGKKGVKGAIPGNATLVFDVELVNVQ</sequence>
<dbReference type="Gene3D" id="2.60.120.340">
    <property type="entry name" value="Nucleoplasmin core domain"/>
    <property type="match status" value="1"/>
</dbReference>
<evidence type="ECO:0000256" key="5">
    <source>
        <dbReference type="PROSITE-ProRule" id="PRU00277"/>
    </source>
</evidence>
<dbReference type="AlphaFoldDB" id="A0A7S0X7Q9"/>
<dbReference type="PANTHER" id="PTHR43811">
    <property type="entry name" value="FKBP-TYPE PEPTIDYL-PROLYL CIS-TRANS ISOMERASE FKPA"/>
    <property type="match status" value="1"/>
</dbReference>
<dbReference type="Pfam" id="PF17800">
    <property type="entry name" value="NPL"/>
    <property type="match status" value="1"/>
</dbReference>
<evidence type="ECO:0000256" key="1">
    <source>
        <dbReference type="ARBA" id="ARBA00000971"/>
    </source>
</evidence>
<feature type="domain" description="PPIase FKBP-type" evidence="7">
    <location>
        <begin position="293"/>
        <end position="380"/>
    </location>
</feature>
<dbReference type="FunFam" id="3.10.50.40:FF:000006">
    <property type="entry name" value="Peptidyl-prolyl cis-trans isomerase"/>
    <property type="match status" value="1"/>
</dbReference>
<feature type="compositionally biased region" description="Acidic residues" evidence="6">
    <location>
        <begin position="122"/>
        <end position="166"/>
    </location>
</feature>
<evidence type="ECO:0000259" key="7">
    <source>
        <dbReference type="PROSITE" id="PS50059"/>
    </source>
</evidence>
<dbReference type="InterPro" id="IPR046357">
    <property type="entry name" value="PPIase_dom_sf"/>
</dbReference>
<gene>
    <name evidence="8" type="ORF">MANT1106_LOCUS9401</name>
</gene>
<dbReference type="PROSITE" id="PS50059">
    <property type="entry name" value="FKBP_PPIASE"/>
    <property type="match status" value="1"/>
</dbReference>
<dbReference type="GO" id="GO:0005634">
    <property type="term" value="C:nucleus"/>
    <property type="evidence" value="ECO:0007669"/>
    <property type="project" value="UniProtKB-ARBA"/>
</dbReference>
<dbReference type="InterPro" id="IPR001179">
    <property type="entry name" value="PPIase_FKBP_dom"/>
</dbReference>
<feature type="region of interest" description="Disordered" evidence="6">
    <location>
        <begin position="102"/>
        <end position="230"/>
    </location>
</feature>
<dbReference type="Gene3D" id="3.10.50.40">
    <property type="match status" value="1"/>
</dbReference>
<feature type="compositionally biased region" description="Basic and acidic residues" evidence="6">
    <location>
        <begin position="190"/>
        <end position="230"/>
    </location>
</feature>
<evidence type="ECO:0000256" key="6">
    <source>
        <dbReference type="SAM" id="MobiDB-lite"/>
    </source>
</evidence>